<sequence>MVLCEVGSLVVGDYDRVIPSLDYLFVLILEIFNCLMRKANEDSEFKFHPSCQELGITHSSFADDMVLLASADMGSFKVLKQTLSLFGDLTGLRLIVRRVRYFLGARPMVL</sequence>
<comment type="caution">
    <text evidence="1">The sequence shown here is derived from an EMBL/GenBank/DDBJ whole genome shotgun (WGS) entry which is preliminary data.</text>
</comment>
<evidence type="ECO:0008006" key="3">
    <source>
        <dbReference type="Google" id="ProtNLM"/>
    </source>
</evidence>
<protein>
    <recommendedName>
        <fullName evidence="3">Reverse transcriptase</fullName>
    </recommendedName>
</protein>
<dbReference type="EMBL" id="BAABME010006506">
    <property type="protein sequence ID" value="GAA0168539.1"/>
    <property type="molecule type" value="Genomic_DNA"/>
</dbReference>
<accession>A0AAV3QWW9</accession>
<evidence type="ECO:0000313" key="2">
    <source>
        <dbReference type="Proteomes" id="UP001454036"/>
    </source>
</evidence>
<dbReference type="AlphaFoldDB" id="A0AAV3QWW9"/>
<gene>
    <name evidence="1" type="ORF">LIER_23233</name>
</gene>
<organism evidence="1 2">
    <name type="scientific">Lithospermum erythrorhizon</name>
    <name type="common">Purple gromwell</name>
    <name type="synonym">Lithospermum officinale var. erythrorhizon</name>
    <dbReference type="NCBI Taxonomy" id="34254"/>
    <lineage>
        <taxon>Eukaryota</taxon>
        <taxon>Viridiplantae</taxon>
        <taxon>Streptophyta</taxon>
        <taxon>Embryophyta</taxon>
        <taxon>Tracheophyta</taxon>
        <taxon>Spermatophyta</taxon>
        <taxon>Magnoliopsida</taxon>
        <taxon>eudicotyledons</taxon>
        <taxon>Gunneridae</taxon>
        <taxon>Pentapetalae</taxon>
        <taxon>asterids</taxon>
        <taxon>lamiids</taxon>
        <taxon>Boraginales</taxon>
        <taxon>Boraginaceae</taxon>
        <taxon>Boraginoideae</taxon>
        <taxon>Lithospermeae</taxon>
        <taxon>Lithospermum</taxon>
    </lineage>
</organism>
<dbReference type="Proteomes" id="UP001454036">
    <property type="component" value="Unassembled WGS sequence"/>
</dbReference>
<proteinExistence type="predicted"/>
<evidence type="ECO:0000313" key="1">
    <source>
        <dbReference type="EMBL" id="GAA0168539.1"/>
    </source>
</evidence>
<name>A0AAV3QWW9_LITER</name>
<reference evidence="1 2" key="1">
    <citation type="submission" date="2024-01" db="EMBL/GenBank/DDBJ databases">
        <title>The complete chloroplast genome sequence of Lithospermum erythrorhizon: insights into the phylogenetic relationship among Boraginaceae species and the maternal lineages of purple gromwells.</title>
        <authorList>
            <person name="Okada T."/>
            <person name="Watanabe K."/>
        </authorList>
    </citation>
    <scope>NUCLEOTIDE SEQUENCE [LARGE SCALE GENOMIC DNA]</scope>
</reference>
<keyword evidence="2" id="KW-1185">Reference proteome</keyword>